<dbReference type="AlphaFoldDB" id="A0A1Y2EA78"/>
<dbReference type="EMBL" id="MCOG01000046">
    <property type="protein sequence ID" value="ORY68146.1"/>
    <property type="molecule type" value="Genomic_DNA"/>
</dbReference>
<reference evidence="3 4" key="1">
    <citation type="submission" date="2016-08" db="EMBL/GenBank/DDBJ databases">
        <title>A Parts List for Fungal Cellulosomes Revealed by Comparative Genomics.</title>
        <authorList>
            <consortium name="DOE Joint Genome Institute"/>
            <person name="Haitjema C.H."/>
            <person name="Gilmore S.P."/>
            <person name="Henske J.K."/>
            <person name="Solomon K.V."/>
            <person name="De Groot R."/>
            <person name="Kuo A."/>
            <person name="Mondo S.J."/>
            <person name="Salamov A.A."/>
            <person name="Labutti K."/>
            <person name="Zhao Z."/>
            <person name="Chiniquy J."/>
            <person name="Barry K."/>
            <person name="Brewer H.M."/>
            <person name="Purvine S.O."/>
            <person name="Wright A.T."/>
            <person name="Boxma B."/>
            <person name="Van Alen T."/>
            <person name="Hackstein J.H."/>
            <person name="Baker S.E."/>
            <person name="Grigoriev I.V."/>
            <person name="O'Malley M.A."/>
        </authorList>
    </citation>
    <scope>NUCLEOTIDE SEQUENCE [LARGE SCALE GENOMIC DNA]</scope>
    <source>
        <strain evidence="3 4">G1</strain>
    </source>
</reference>
<comment type="caution">
    <text evidence="3">The sequence shown here is derived from an EMBL/GenBank/DDBJ whole genome shotgun (WGS) entry which is preliminary data.</text>
</comment>
<feature type="compositionally biased region" description="Low complexity" evidence="2">
    <location>
        <begin position="628"/>
        <end position="637"/>
    </location>
</feature>
<dbReference type="OrthoDB" id="5572108at2759"/>
<dbReference type="SMART" id="SM00268">
    <property type="entry name" value="ACTIN"/>
    <property type="match status" value="1"/>
</dbReference>
<dbReference type="Gene3D" id="3.90.640.10">
    <property type="entry name" value="Actin, Chain A, domain 4"/>
    <property type="match status" value="1"/>
</dbReference>
<feature type="region of interest" description="Disordered" evidence="2">
    <location>
        <begin position="409"/>
        <end position="432"/>
    </location>
</feature>
<feature type="compositionally biased region" description="Low complexity" evidence="2">
    <location>
        <begin position="409"/>
        <end position="420"/>
    </location>
</feature>
<evidence type="ECO:0000313" key="3">
    <source>
        <dbReference type="EMBL" id="ORY68146.1"/>
    </source>
</evidence>
<sequence length="695" mass="79621">MDQSMEEHVNKKRKKNNSSRITSETNSESSTSDISTSRRNLRSKSRNKSNYDSDDENNMFSGELIINKEYLKKLETDIKFRMKLAKMRVTPNAHSQVQQYNIQSIPEIIPDHNDPYKIEWTSTENKEKYFVGLKALRLKSYTKKNEIILDNSKPHYRLFYPIKYGTFNLEDYDNLRVVLADIERIWNYVITNELEIPSNEHKNYNVVLVIPDVYDKVYVTELISLLLKEMNFKAIIIQQESACAAFGAGFSMSCIVDIGAQKTSISCIEDGFCIPETRMNLKYGGDDITLFLMALLIHNSFPYTEIDLNLSYDWQLAQELKERFCTVIESDLTCRVYTFYVRVPDKDTRVFSLKVYDEVVMAPMLLFNTHMIDFKNKFHYLVDLKKNYMNETSVEEIVLLDEYVQSQNQNHTNNNTQNNNVDADTNSECPTPNTASTVNLKDEFKSETASMVATVSHPRSNRANSMDIDVELEDTKSHEYNNDSKNVLSIHENENNDFLDHDFYEKLSQPLDVAIAQSISTYVSTISEGLEFTGSNSRKEKDMEDRIRKIYSSILVIGGGGMIPGLNKMIEERVSHWLHVLLPQGILNSALQRDINKKEVGTTEDKRKSLGKKVNSRSITTRKGPNGGNNATGNGTAVISPTVITSPRDIDSRVLTWKGASILCKLDSATEMWVGAKEWENGGIKGCYKWLFQWE</sequence>
<feature type="compositionally biased region" description="Basic and acidic residues" evidence="2">
    <location>
        <begin position="598"/>
        <end position="608"/>
    </location>
</feature>
<evidence type="ECO:0000256" key="1">
    <source>
        <dbReference type="RuleBase" id="RU000487"/>
    </source>
</evidence>
<keyword evidence="4" id="KW-1185">Reference proteome</keyword>
<dbReference type="Proteomes" id="UP000193920">
    <property type="component" value="Unassembled WGS sequence"/>
</dbReference>
<evidence type="ECO:0000313" key="4">
    <source>
        <dbReference type="Proteomes" id="UP000193920"/>
    </source>
</evidence>
<gene>
    <name evidence="3" type="ORF">LY90DRAFT_700400</name>
</gene>
<feature type="compositionally biased region" description="Low complexity" evidence="2">
    <location>
        <begin position="18"/>
        <end position="38"/>
    </location>
</feature>
<dbReference type="SUPFAM" id="SSF53067">
    <property type="entry name" value="Actin-like ATPase domain"/>
    <property type="match status" value="2"/>
</dbReference>
<dbReference type="CDD" id="cd10206">
    <property type="entry name" value="ASKHA_NBD_Arp8-like"/>
    <property type="match status" value="1"/>
</dbReference>
<name>A0A1Y2EA78_9FUNG</name>
<feature type="region of interest" description="Disordered" evidence="2">
    <location>
        <begin position="1"/>
        <end position="58"/>
    </location>
</feature>
<proteinExistence type="inferred from homology"/>
<protein>
    <submittedName>
        <fullName evidence="3">Actin-like ATPase domain-containing protein</fullName>
    </submittedName>
</protein>
<dbReference type="Pfam" id="PF00022">
    <property type="entry name" value="Actin"/>
    <property type="match status" value="1"/>
</dbReference>
<dbReference type="InterPro" id="IPR043129">
    <property type="entry name" value="ATPase_NBD"/>
</dbReference>
<dbReference type="Gene3D" id="3.30.420.40">
    <property type="match status" value="3"/>
</dbReference>
<dbReference type="InterPro" id="IPR004000">
    <property type="entry name" value="Actin"/>
</dbReference>
<feature type="region of interest" description="Disordered" evidence="2">
    <location>
        <begin position="598"/>
        <end position="639"/>
    </location>
</feature>
<dbReference type="STRING" id="1754190.A0A1Y2EA78"/>
<feature type="compositionally biased region" description="Polar residues" evidence="2">
    <location>
        <begin position="421"/>
        <end position="432"/>
    </location>
</feature>
<accession>A0A1Y2EA78</accession>
<comment type="similarity">
    <text evidence="1">Belongs to the actin family.</text>
</comment>
<dbReference type="PANTHER" id="PTHR11937">
    <property type="entry name" value="ACTIN"/>
    <property type="match status" value="1"/>
</dbReference>
<evidence type="ECO:0000256" key="2">
    <source>
        <dbReference type="SAM" id="MobiDB-lite"/>
    </source>
</evidence>
<organism evidence="3 4">
    <name type="scientific">Neocallimastix californiae</name>
    <dbReference type="NCBI Taxonomy" id="1754190"/>
    <lineage>
        <taxon>Eukaryota</taxon>
        <taxon>Fungi</taxon>
        <taxon>Fungi incertae sedis</taxon>
        <taxon>Chytridiomycota</taxon>
        <taxon>Chytridiomycota incertae sedis</taxon>
        <taxon>Neocallimastigomycetes</taxon>
        <taxon>Neocallimastigales</taxon>
        <taxon>Neocallimastigaceae</taxon>
        <taxon>Neocallimastix</taxon>
    </lineage>
</organism>